<dbReference type="AlphaFoldDB" id="A0A5D3C9Q5"/>
<reference evidence="3 4" key="1">
    <citation type="submission" date="2019-08" db="EMBL/GenBank/DDBJ databases">
        <title>Draft genome sequences of two oriental melons (Cucumis melo L. var makuwa).</title>
        <authorList>
            <person name="Kwon S.-Y."/>
        </authorList>
    </citation>
    <scope>NUCLEOTIDE SEQUENCE [LARGE SCALE GENOMIC DNA]</scope>
    <source>
        <strain evidence="4">cv. Chang Bougi</strain>
        <strain evidence="3">cv. SW 3</strain>
        <tissue evidence="2">Leaf</tissue>
    </source>
</reference>
<dbReference type="EMBL" id="SSTE01008830">
    <property type="protein sequence ID" value="KAA0054649.1"/>
    <property type="molecule type" value="Genomic_DNA"/>
</dbReference>
<accession>A0A5D3C9Q5</accession>
<evidence type="ECO:0000313" key="2">
    <source>
        <dbReference type="EMBL" id="TYK08613.1"/>
    </source>
</evidence>
<sequence length="131" mass="15252">MTQTQSQIGYGSLMMMMSTFGSGYCDPKVSIRYYDSGINPSSSYIDADSTTSYMHGHEHGHREHNEYLYYEALRRYQIDKSTNNNQRTKRSQNNIEFRVDSSKLRLSSKLCSWWCACLCVLSNLFWKKVSV</sequence>
<organism evidence="2 4">
    <name type="scientific">Cucumis melo var. makuwa</name>
    <name type="common">Oriental melon</name>
    <dbReference type="NCBI Taxonomy" id="1194695"/>
    <lineage>
        <taxon>Eukaryota</taxon>
        <taxon>Viridiplantae</taxon>
        <taxon>Streptophyta</taxon>
        <taxon>Embryophyta</taxon>
        <taxon>Tracheophyta</taxon>
        <taxon>Spermatophyta</taxon>
        <taxon>Magnoliopsida</taxon>
        <taxon>eudicotyledons</taxon>
        <taxon>Gunneridae</taxon>
        <taxon>Pentapetalae</taxon>
        <taxon>rosids</taxon>
        <taxon>fabids</taxon>
        <taxon>Cucurbitales</taxon>
        <taxon>Cucurbitaceae</taxon>
        <taxon>Benincaseae</taxon>
        <taxon>Cucumis</taxon>
    </lineage>
</organism>
<dbReference type="Proteomes" id="UP000321393">
    <property type="component" value="Unassembled WGS sequence"/>
</dbReference>
<dbReference type="EMBL" id="SSTD01012547">
    <property type="protein sequence ID" value="TYK08613.1"/>
    <property type="molecule type" value="Genomic_DNA"/>
</dbReference>
<gene>
    <name evidence="2" type="ORF">E5676_scaffold3734G00420</name>
    <name evidence="1" type="ORF">E6C27_scaffold24G004600</name>
</gene>
<proteinExistence type="predicted"/>
<comment type="caution">
    <text evidence="2">The sequence shown here is derived from an EMBL/GenBank/DDBJ whole genome shotgun (WGS) entry which is preliminary data.</text>
</comment>
<evidence type="ECO:0000313" key="3">
    <source>
        <dbReference type="Proteomes" id="UP000321393"/>
    </source>
</evidence>
<protein>
    <submittedName>
        <fullName evidence="2">GATA zinc finger domain-containing protein 10-like isoform X2</fullName>
    </submittedName>
</protein>
<dbReference type="Proteomes" id="UP000321947">
    <property type="component" value="Unassembled WGS sequence"/>
</dbReference>
<evidence type="ECO:0000313" key="1">
    <source>
        <dbReference type="EMBL" id="KAA0054649.1"/>
    </source>
</evidence>
<evidence type="ECO:0000313" key="4">
    <source>
        <dbReference type="Proteomes" id="UP000321947"/>
    </source>
</evidence>
<name>A0A5D3C9Q5_CUCMM</name>